<dbReference type="Proteomes" id="UP000664534">
    <property type="component" value="Unassembled WGS sequence"/>
</dbReference>
<dbReference type="GO" id="GO:0007015">
    <property type="term" value="P:actin filament organization"/>
    <property type="evidence" value="ECO:0007669"/>
    <property type="project" value="TreeGrafter"/>
</dbReference>
<dbReference type="OrthoDB" id="1850764at2759"/>
<dbReference type="InterPro" id="IPR019775">
    <property type="entry name" value="WD40_repeat_CS"/>
</dbReference>
<comment type="subunit">
    <text evidence="7">Binds to F-actin.</text>
</comment>
<organism evidence="12 13">
    <name type="scientific">Imshaugia aleurites</name>
    <dbReference type="NCBI Taxonomy" id="172621"/>
    <lineage>
        <taxon>Eukaryota</taxon>
        <taxon>Fungi</taxon>
        <taxon>Dikarya</taxon>
        <taxon>Ascomycota</taxon>
        <taxon>Pezizomycotina</taxon>
        <taxon>Lecanoromycetes</taxon>
        <taxon>OSLEUM clade</taxon>
        <taxon>Lecanoromycetidae</taxon>
        <taxon>Lecanorales</taxon>
        <taxon>Lecanorineae</taxon>
        <taxon>Parmeliaceae</taxon>
        <taxon>Imshaugia</taxon>
    </lineage>
</organism>
<keyword evidence="3 8" id="KW-0853">WD repeat</keyword>
<evidence type="ECO:0000256" key="7">
    <source>
        <dbReference type="ARBA" id="ARBA00062568"/>
    </source>
</evidence>
<dbReference type="Pfam" id="PF08953">
    <property type="entry name" value="DUF1899"/>
    <property type="match status" value="1"/>
</dbReference>
<evidence type="ECO:0000313" key="12">
    <source>
        <dbReference type="EMBL" id="CAF9932718.1"/>
    </source>
</evidence>
<reference evidence="12" key="1">
    <citation type="submission" date="2021-03" db="EMBL/GenBank/DDBJ databases">
        <authorList>
            <person name="Tagirdzhanova G."/>
        </authorList>
    </citation>
    <scope>NUCLEOTIDE SEQUENCE</scope>
</reference>
<dbReference type="Pfam" id="PF00400">
    <property type="entry name" value="WD40"/>
    <property type="match status" value="3"/>
</dbReference>
<dbReference type="InterPro" id="IPR015048">
    <property type="entry name" value="DUF1899"/>
</dbReference>
<dbReference type="SMART" id="SM01166">
    <property type="entry name" value="DUF1899"/>
    <property type="match status" value="1"/>
</dbReference>
<accession>A0A8H3FXE9</accession>
<evidence type="ECO:0000313" key="13">
    <source>
        <dbReference type="Proteomes" id="UP000664534"/>
    </source>
</evidence>
<feature type="repeat" description="WD" evidence="8">
    <location>
        <begin position="176"/>
        <end position="217"/>
    </location>
</feature>
<sequence>MSGRFVRSSKYRHVFGRSTRKEQCYDNIRISKNAWDTNLVKANPQYISVNWEASGGGAFAVIPINEKGRLPEQLPLFRGHTAVVLDTDWSPFNDSLIASGSDDGKAFIYKVPEGFTLRTEEGEPVKDVAPVQKLSGHSRKVGHVLFNPAAENVLATSSGDYTIKLWDIEAGSPRLTLKHTDIVQSLSWSANGSLMVTTSRDKKLRIWDVRQEKPAHVVPGHQGAKNSRVTWMGEHDRVATTGFSKMSDRQLGLWDIRDPKEPVGGFQMLDAISGVCMPFWDDGTQCLYLAGKGDGNIRYFEYENDKFEFLSEYKSADPQRGIAFLPKRGVNTHENEVMRAFKTVNDSYIEPISFIVPRRAEVFQDDIFPPVVGSKPAMSAGQWFDGKEGLPPKIDLASVYAGEEPAEVAADYKPAVHAQLPPAPSPTKKAPEPASEPAASASSLRGPPPSMKEQTSSIKDLASKFTDDKEDDDSEEDSSSFEEIAKPIDRSERHAPTAPPVEKSEPTAISRTLRDPLSPVDKPDDFELASQMAATQDTPTLIKKEQAPPSKSTQEPLSSKSTQEPLSSKSTQEPLSSKSTQEPLSSKSTQEPLSSKSTQEPLSSKSTQEPLSTKSTQEPLSSKSTQEPFANAKPRPHTGSVSDQPIQRSLAEIKSLLEHQTVTMSAQSQEISKLTAEVDRLRTKLGE</sequence>
<feature type="compositionally biased region" description="Acidic residues" evidence="10">
    <location>
        <begin position="468"/>
        <end position="480"/>
    </location>
</feature>
<evidence type="ECO:0000256" key="10">
    <source>
        <dbReference type="SAM" id="MobiDB-lite"/>
    </source>
</evidence>
<evidence type="ECO:0000256" key="4">
    <source>
        <dbReference type="ARBA" id="ARBA00022737"/>
    </source>
</evidence>
<dbReference type="PANTHER" id="PTHR10856">
    <property type="entry name" value="CORONIN"/>
    <property type="match status" value="1"/>
</dbReference>
<dbReference type="SMART" id="SM01167">
    <property type="entry name" value="DUF1900"/>
    <property type="match status" value="1"/>
</dbReference>
<dbReference type="SUPFAM" id="SSF50978">
    <property type="entry name" value="WD40 repeat-like"/>
    <property type="match status" value="1"/>
</dbReference>
<feature type="repeat" description="WD" evidence="8">
    <location>
        <begin position="77"/>
        <end position="119"/>
    </location>
</feature>
<comment type="similarity">
    <text evidence="1 9">Belongs to the WD repeat coronin family.</text>
</comment>
<dbReference type="FunFam" id="2.130.10.10:FF:000197">
    <property type="entry name" value="Coronin"/>
    <property type="match status" value="1"/>
</dbReference>
<dbReference type="InterPro" id="IPR020472">
    <property type="entry name" value="WD40_PAC1"/>
</dbReference>
<dbReference type="PROSITE" id="PS50082">
    <property type="entry name" value="WD_REPEATS_2"/>
    <property type="match status" value="3"/>
</dbReference>
<keyword evidence="5" id="KW-0175">Coiled coil</keyword>
<feature type="repeat" description="WD" evidence="8">
    <location>
        <begin position="134"/>
        <end position="176"/>
    </location>
</feature>
<keyword evidence="4 9" id="KW-0677">Repeat</keyword>
<keyword evidence="2" id="KW-0597">Phosphoprotein</keyword>
<keyword evidence="6" id="KW-0009">Actin-binding</keyword>
<gene>
    <name evidence="12" type="primary">CRN1</name>
    <name evidence="12" type="ORF">IMSHALPRED_008963</name>
</gene>
<dbReference type="GO" id="GO:0030479">
    <property type="term" value="C:actin cortical patch"/>
    <property type="evidence" value="ECO:0007669"/>
    <property type="project" value="UniProtKB-ARBA"/>
</dbReference>
<protein>
    <recommendedName>
        <fullName evidence="9">Coronin</fullName>
    </recommendedName>
</protein>
<evidence type="ECO:0000256" key="6">
    <source>
        <dbReference type="ARBA" id="ARBA00023203"/>
    </source>
</evidence>
<evidence type="ECO:0000256" key="8">
    <source>
        <dbReference type="PROSITE-ProRule" id="PRU00221"/>
    </source>
</evidence>
<dbReference type="EMBL" id="CAJPDT010000067">
    <property type="protein sequence ID" value="CAF9932718.1"/>
    <property type="molecule type" value="Genomic_DNA"/>
</dbReference>
<evidence type="ECO:0000256" key="3">
    <source>
        <dbReference type="ARBA" id="ARBA00022574"/>
    </source>
</evidence>
<proteinExistence type="inferred from homology"/>
<dbReference type="PROSITE" id="PS50294">
    <property type="entry name" value="WD_REPEATS_REGION"/>
    <property type="match status" value="2"/>
</dbReference>
<feature type="compositionally biased region" description="Low complexity" evidence="10">
    <location>
        <begin position="432"/>
        <end position="443"/>
    </location>
</feature>
<dbReference type="PRINTS" id="PR00320">
    <property type="entry name" value="GPROTEINBRPT"/>
</dbReference>
<feature type="region of interest" description="Disordered" evidence="10">
    <location>
        <begin position="417"/>
        <end position="647"/>
    </location>
</feature>
<dbReference type="InterPro" id="IPR015505">
    <property type="entry name" value="Coronin"/>
</dbReference>
<evidence type="ECO:0000256" key="1">
    <source>
        <dbReference type="ARBA" id="ARBA00009482"/>
    </source>
</evidence>
<dbReference type="PROSITE" id="PS00678">
    <property type="entry name" value="WD_REPEATS_1"/>
    <property type="match status" value="2"/>
</dbReference>
<dbReference type="InterPro" id="IPR015943">
    <property type="entry name" value="WD40/YVTN_repeat-like_dom_sf"/>
</dbReference>
<evidence type="ECO:0000259" key="11">
    <source>
        <dbReference type="SMART" id="SM01166"/>
    </source>
</evidence>
<evidence type="ECO:0000256" key="2">
    <source>
        <dbReference type="ARBA" id="ARBA00022553"/>
    </source>
</evidence>
<feature type="compositionally biased region" description="Polar residues" evidence="10">
    <location>
        <begin position="549"/>
        <end position="628"/>
    </location>
</feature>
<dbReference type="GO" id="GO:0051015">
    <property type="term" value="F:actin filament binding"/>
    <property type="evidence" value="ECO:0007669"/>
    <property type="project" value="TreeGrafter"/>
</dbReference>
<evidence type="ECO:0000256" key="5">
    <source>
        <dbReference type="ARBA" id="ARBA00023054"/>
    </source>
</evidence>
<keyword evidence="13" id="KW-1185">Reference proteome</keyword>
<dbReference type="Gene3D" id="2.130.10.10">
    <property type="entry name" value="YVTN repeat-like/Quinoprotein amine dehydrogenase"/>
    <property type="match status" value="1"/>
</dbReference>
<dbReference type="PANTHER" id="PTHR10856:SF0">
    <property type="entry name" value="CORONIN"/>
    <property type="match status" value="1"/>
</dbReference>
<comment type="caution">
    <text evidence="12">The sequence shown here is derived from an EMBL/GenBank/DDBJ whole genome shotgun (WGS) entry which is preliminary data.</text>
</comment>
<dbReference type="AlphaFoldDB" id="A0A8H3FXE9"/>
<dbReference type="InterPro" id="IPR036322">
    <property type="entry name" value="WD40_repeat_dom_sf"/>
</dbReference>
<feature type="compositionally biased region" description="Basic and acidic residues" evidence="10">
    <location>
        <begin position="483"/>
        <end position="495"/>
    </location>
</feature>
<name>A0A8H3FXE9_9LECA</name>
<dbReference type="Pfam" id="PF16300">
    <property type="entry name" value="WD40_4"/>
    <property type="match status" value="1"/>
</dbReference>
<dbReference type="SMART" id="SM00320">
    <property type="entry name" value="WD40"/>
    <property type="match status" value="4"/>
</dbReference>
<evidence type="ECO:0000256" key="9">
    <source>
        <dbReference type="RuleBase" id="RU280818"/>
    </source>
</evidence>
<feature type="domain" description="DUF1899" evidence="11">
    <location>
        <begin position="4"/>
        <end position="68"/>
    </location>
</feature>
<dbReference type="InterPro" id="IPR001680">
    <property type="entry name" value="WD40_rpt"/>
</dbReference>